<evidence type="ECO:0000256" key="5">
    <source>
        <dbReference type="ARBA" id="ARBA00023326"/>
    </source>
</evidence>
<accession>A0A7Z2ZVH7</accession>
<keyword evidence="2 6" id="KW-0378">Hydrolase</keyword>
<evidence type="ECO:0000256" key="7">
    <source>
        <dbReference type="PROSITE-ProRule" id="PRU10060"/>
    </source>
</evidence>
<dbReference type="InterPro" id="IPR014756">
    <property type="entry name" value="Ig_E-set"/>
</dbReference>
<dbReference type="InterPro" id="IPR008928">
    <property type="entry name" value="6-hairpin_glycosidase_sf"/>
</dbReference>
<dbReference type="InterPro" id="IPR013783">
    <property type="entry name" value="Ig-like_fold"/>
</dbReference>
<feature type="domain" description="Glycoside hydrolase family 9" evidence="10">
    <location>
        <begin position="118"/>
        <end position="581"/>
    </location>
</feature>
<dbReference type="PROSITE" id="PS00592">
    <property type="entry name" value="GH9_2"/>
    <property type="match status" value="1"/>
</dbReference>
<comment type="catalytic activity">
    <reaction evidence="8">
        <text>Endohydrolysis of (1-&gt;4)-beta-D-glucosidic linkages in cellulose, lichenin and cereal beta-D-glucans.</text>
        <dbReference type="EC" id="3.2.1.4"/>
    </reaction>
</comment>
<dbReference type="CDD" id="cd02850">
    <property type="entry name" value="E_set_Cellulase_N"/>
    <property type="match status" value="1"/>
</dbReference>
<evidence type="ECO:0000256" key="6">
    <source>
        <dbReference type="PROSITE-ProRule" id="PRU10059"/>
    </source>
</evidence>
<comment type="similarity">
    <text evidence="1 6 8">Belongs to the glycosyl hydrolase 9 (cellulase E) family.</text>
</comment>
<dbReference type="PANTHER" id="PTHR22298">
    <property type="entry name" value="ENDO-1,4-BETA-GLUCANASE"/>
    <property type="match status" value="1"/>
</dbReference>
<dbReference type="InterPro" id="IPR033126">
    <property type="entry name" value="Glyco_hydro_9_Asp/Glu_AS"/>
</dbReference>
<dbReference type="Gene3D" id="2.60.40.10">
    <property type="entry name" value="Immunoglobulins"/>
    <property type="match status" value="1"/>
</dbReference>
<dbReference type="InterPro" id="IPR018221">
    <property type="entry name" value="Glyco_hydro_9_His_AS"/>
</dbReference>
<evidence type="ECO:0000256" key="4">
    <source>
        <dbReference type="ARBA" id="ARBA00023295"/>
    </source>
</evidence>
<dbReference type="GO" id="GO:0008810">
    <property type="term" value="F:cellulase activity"/>
    <property type="evidence" value="ECO:0007669"/>
    <property type="project" value="UniProtKB-EC"/>
</dbReference>
<reference evidence="12 13" key="1">
    <citation type="submission" date="2020-04" db="EMBL/GenBank/DDBJ databases">
        <title>Genome sequencing of novel species.</title>
        <authorList>
            <person name="Heo J."/>
            <person name="Kim S.-J."/>
            <person name="Kim J.-S."/>
            <person name="Hong S.-B."/>
            <person name="Kwon S.-W."/>
        </authorList>
    </citation>
    <scope>NUCLEOTIDE SEQUENCE [LARGE SCALE GENOMIC DNA]</scope>
    <source>
        <strain evidence="12 13">GN2-R2</strain>
    </source>
</reference>
<dbReference type="Pfam" id="PF02927">
    <property type="entry name" value="CelD_N"/>
    <property type="match status" value="1"/>
</dbReference>
<dbReference type="Gene3D" id="1.50.10.10">
    <property type="match status" value="1"/>
</dbReference>
<dbReference type="InterPro" id="IPR012341">
    <property type="entry name" value="6hp_glycosidase-like_sf"/>
</dbReference>
<keyword evidence="13" id="KW-1185">Reference proteome</keyword>
<keyword evidence="3 6" id="KW-0119">Carbohydrate metabolism</keyword>
<evidence type="ECO:0000256" key="2">
    <source>
        <dbReference type="ARBA" id="ARBA00022801"/>
    </source>
</evidence>
<dbReference type="EC" id="3.2.1.4" evidence="8"/>
<keyword evidence="4 6" id="KW-0326">Glycosidase</keyword>
<feature type="region of interest" description="Disordered" evidence="9">
    <location>
        <begin position="1"/>
        <end position="24"/>
    </location>
</feature>
<organism evidence="12 13">
    <name type="scientific">Massilia forsythiae</name>
    <dbReference type="NCBI Taxonomy" id="2728020"/>
    <lineage>
        <taxon>Bacteria</taxon>
        <taxon>Pseudomonadati</taxon>
        <taxon>Pseudomonadota</taxon>
        <taxon>Betaproteobacteria</taxon>
        <taxon>Burkholderiales</taxon>
        <taxon>Oxalobacteraceae</taxon>
        <taxon>Telluria group</taxon>
        <taxon>Massilia</taxon>
    </lineage>
</organism>
<dbReference type="Proteomes" id="UP000502415">
    <property type="component" value="Chromosome"/>
</dbReference>
<feature type="active site" evidence="7">
    <location>
        <position position="569"/>
    </location>
</feature>
<feature type="domain" description="Cellulase Ig-like" evidence="11">
    <location>
        <begin position="27"/>
        <end position="105"/>
    </location>
</feature>
<proteinExistence type="inferred from homology"/>
<evidence type="ECO:0000256" key="3">
    <source>
        <dbReference type="ARBA" id="ARBA00023277"/>
    </source>
</evidence>
<dbReference type="SUPFAM" id="SSF81296">
    <property type="entry name" value="E set domains"/>
    <property type="match status" value="1"/>
</dbReference>
<dbReference type="GO" id="GO:0030245">
    <property type="term" value="P:cellulose catabolic process"/>
    <property type="evidence" value="ECO:0007669"/>
    <property type="project" value="UniProtKB-KW"/>
</dbReference>
<dbReference type="RefSeq" id="WP_170204184.1">
    <property type="nucleotide sequence ID" value="NZ_CP051685.1"/>
</dbReference>
<dbReference type="EMBL" id="CP051685">
    <property type="protein sequence ID" value="QJE02097.1"/>
    <property type="molecule type" value="Genomic_DNA"/>
</dbReference>
<evidence type="ECO:0000259" key="10">
    <source>
        <dbReference type="Pfam" id="PF00759"/>
    </source>
</evidence>
<dbReference type="Pfam" id="PF00759">
    <property type="entry name" value="Glyco_hydro_9"/>
    <property type="match status" value="1"/>
</dbReference>
<evidence type="ECO:0000313" key="13">
    <source>
        <dbReference type="Proteomes" id="UP000502415"/>
    </source>
</evidence>
<dbReference type="InterPro" id="IPR001701">
    <property type="entry name" value="Glyco_hydro_9"/>
</dbReference>
<dbReference type="InterPro" id="IPR004197">
    <property type="entry name" value="Cellulase_Ig-like"/>
</dbReference>
<evidence type="ECO:0000256" key="1">
    <source>
        <dbReference type="ARBA" id="ARBA00007072"/>
    </source>
</evidence>
<evidence type="ECO:0000259" key="11">
    <source>
        <dbReference type="Pfam" id="PF02927"/>
    </source>
</evidence>
<dbReference type="SUPFAM" id="SSF48208">
    <property type="entry name" value="Six-hairpin glycosidases"/>
    <property type="match status" value="1"/>
</dbReference>
<sequence length="590" mass="63087">MPAGGRHRAGGRRRRRPGRARRRQCRGRAIKINQLGFLPAAHKLAVVPAGAASRFTVVDAANGKQVFEGKLGDAARWDASAETVRVADFSTLRTAGRYRLRVAGLPDSAPFPIDANAYRDLDAGAIRAYTINRAGIALGPQVAGIYARAAGHPDDKVLVHASAASKARPAGTVIASPKGWYDAGDYNKYIVNSGISTYTLLAAYEHFPDWFGKLGVRLPESGNGLPDLLNEALWNLDWMATMQDPADGGVYHKLTNLSFDGMVMPERATAPRYVVQKTTAAALDFAAVMATASRVLAPFDAQAPGRSARFLAAAEAAWRWARANPHALYRQPDDVKTGTYGDDHVDDEFAWAAAELLIATGKDDYRALALSMPAPAARPGKPALPAGERSAEPGWADVAPLGWISLAQQSKRLPEGVDIAPVRKRLAQEAERLAARWNASPYRVSMAAGDFVWGSNAVILNQAMMLVAAYRLDPRPAYLDAAQSALDYVLGRNALGTSFVTGFGARAPLHPHHRPSQADGIAAPVPGWLVGGPNPGQQDLPSCPAGTRYPSALPALSWLDDVCSYASNEVAINWNAPLVYVAGALQSLVR</sequence>
<dbReference type="AlphaFoldDB" id="A0A7Z2ZVH7"/>
<evidence type="ECO:0000313" key="12">
    <source>
        <dbReference type="EMBL" id="QJE02097.1"/>
    </source>
</evidence>
<dbReference type="PROSITE" id="PS00698">
    <property type="entry name" value="GH9_3"/>
    <property type="match status" value="1"/>
</dbReference>
<gene>
    <name evidence="12" type="ORF">HH212_20450</name>
</gene>
<keyword evidence="8" id="KW-0136">Cellulose degradation</keyword>
<feature type="active site" evidence="6">
    <location>
        <position position="512"/>
    </location>
</feature>
<keyword evidence="5 6" id="KW-0624">Polysaccharide degradation</keyword>
<feature type="active site" evidence="7">
    <location>
        <position position="560"/>
    </location>
</feature>
<name>A0A7Z2ZVH7_9BURK</name>
<evidence type="ECO:0000256" key="8">
    <source>
        <dbReference type="RuleBase" id="RU361166"/>
    </source>
</evidence>
<evidence type="ECO:0000256" key="9">
    <source>
        <dbReference type="SAM" id="MobiDB-lite"/>
    </source>
</evidence>
<protein>
    <recommendedName>
        <fullName evidence="8">Endoglucanase</fullName>
        <ecNumber evidence="8">3.2.1.4</ecNumber>
    </recommendedName>
</protein>
<dbReference type="KEGG" id="mfy:HH212_20450"/>